<dbReference type="InterPro" id="IPR032633">
    <property type="entry name" value="ThiJ-like"/>
</dbReference>
<evidence type="ECO:0000313" key="1">
    <source>
        <dbReference type="EMBL" id="PPE74245.1"/>
    </source>
</evidence>
<sequence length="250" mass="26498">MNVLCLLPAADYDPTEAATSWHALTRAGHAVSFATPGGQPAHADLRLTDTGFGLFNAIFMTRRPDLDLYRQMAASPAFRAPLSYAQVNPADSGALLIPGGHAAGMRSMLESADAQAICTHFFTAGKPVAAVCHGVLLPARSIDPATGRSVLHGRRTTALPATLELGAWALTAAWLGRYYRTYPQTVQAEVTAALARPGDFDAGPLLPVRDSAENHGAGFIVRDGRYLSARWPGDCHRFAAAFVEMVAEAG</sequence>
<protein>
    <recommendedName>
        <fullName evidence="3">Thiamine biosynthesis protein ThiJ</fullName>
    </recommendedName>
</protein>
<dbReference type="Pfam" id="PF17124">
    <property type="entry name" value="ThiJ_like"/>
    <property type="match status" value="1"/>
</dbReference>
<reference evidence="1 2" key="1">
    <citation type="submission" date="2018-02" db="EMBL/GenBank/DDBJ databases">
        <title>Genome sequencing of Solimonas sp. HR-BB.</title>
        <authorList>
            <person name="Lee Y."/>
            <person name="Jeon C.O."/>
        </authorList>
    </citation>
    <scope>NUCLEOTIDE SEQUENCE [LARGE SCALE GENOMIC DNA]</scope>
    <source>
        <strain evidence="1 2">HR-BB</strain>
    </source>
</reference>
<dbReference type="RefSeq" id="WP_104230133.1">
    <property type="nucleotide sequence ID" value="NZ_PSNW01000004.1"/>
</dbReference>
<comment type="caution">
    <text evidence="1">The sequence shown here is derived from an EMBL/GenBank/DDBJ whole genome shotgun (WGS) entry which is preliminary data.</text>
</comment>
<organism evidence="1 2">
    <name type="scientific">Solimonas fluminis</name>
    <dbReference type="NCBI Taxonomy" id="2086571"/>
    <lineage>
        <taxon>Bacteria</taxon>
        <taxon>Pseudomonadati</taxon>
        <taxon>Pseudomonadota</taxon>
        <taxon>Gammaproteobacteria</taxon>
        <taxon>Nevskiales</taxon>
        <taxon>Nevskiaceae</taxon>
        <taxon>Solimonas</taxon>
    </lineage>
</organism>
<name>A0A2S5TH03_9GAMM</name>
<proteinExistence type="predicted"/>
<evidence type="ECO:0008006" key="3">
    <source>
        <dbReference type="Google" id="ProtNLM"/>
    </source>
</evidence>
<dbReference type="EMBL" id="PSNW01000004">
    <property type="protein sequence ID" value="PPE74245.1"/>
    <property type="molecule type" value="Genomic_DNA"/>
</dbReference>
<keyword evidence="2" id="KW-1185">Reference proteome</keyword>
<dbReference type="OrthoDB" id="9792284at2"/>
<evidence type="ECO:0000313" key="2">
    <source>
        <dbReference type="Proteomes" id="UP000238220"/>
    </source>
</evidence>
<dbReference type="PANTHER" id="PTHR43068:SF1">
    <property type="entry name" value="SLR1854 PROTEIN"/>
    <property type="match status" value="1"/>
</dbReference>
<dbReference type="AlphaFoldDB" id="A0A2S5TH03"/>
<dbReference type="SUPFAM" id="SSF52317">
    <property type="entry name" value="Class I glutamine amidotransferase-like"/>
    <property type="match status" value="1"/>
</dbReference>
<gene>
    <name evidence="1" type="ORF">C3942_09455</name>
</gene>
<dbReference type="PANTHER" id="PTHR43068">
    <property type="entry name" value="SLR1854 PROTEIN"/>
    <property type="match status" value="1"/>
</dbReference>
<dbReference type="Gene3D" id="3.40.50.880">
    <property type="match status" value="1"/>
</dbReference>
<accession>A0A2S5TH03</accession>
<dbReference type="InterPro" id="IPR029062">
    <property type="entry name" value="Class_I_gatase-like"/>
</dbReference>
<dbReference type="Proteomes" id="UP000238220">
    <property type="component" value="Unassembled WGS sequence"/>
</dbReference>